<dbReference type="Proteomes" id="UP001320876">
    <property type="component" value="Unassembled WGS sequence"/>
</dbReference>
<dbReference type="InterPro" id="IPR036138">
    <property type="entry name" value="PBP_dimer_sf"/>
</dbReference>
<comment type="caution">
    <text evidence="7">The sequence shown here is derived from an EMBL/GenBank/DDBJ whole genome shotgun (WGS) entry which is preliminary data.</text>
</comment>
<organism evidence="7 8">
    <name type="scientific">Luteolibacter arcticus</name>
    <dbReference type="NCBI Taxonomy" id="1581411"/>
    <lineage>
        <taxon>Bacteria</taxon>
        <taxon>Pseudomonadati</taxon>
        <taxon>Verrucomicrobiota</taxon>
        <taxon>Verrucomicrobiia</taxon>
        <taxon>Verrucomicrobiales</taxon>
        <taxon>Verrucomicrobiaceae</taxon>
        <taxon>Luteolibacter</taxon>
    </lineage>
</organism>
<keyword evidence="2" id="KW-0121">Carboxypeptidase</keyword>
<dbReference type="InterPro" id="IPR050515">
    <property type="entry name" value="Beta-lactam/transpept"/>
</dbReference>
<evidence type="ECO:0000259" key="6">
    <source>
        <dbReference type="Pfam" id="PF03717"/>
    </source>
</evidence>
<dbReference type="Gene3D" id="3.30.450.330">
    <property type="match status" value="1"/>
</dbReference>
<dbReference type="PANTHER" id="PTHR30627">
    <property type="entry name" value="PEPTIDOGLYCAN D,D-TRANSPEPTIDASE"/>
    <property type="match status" value="1"/>
</dbReference>
<keyword evidence="2" id="KW-0378">Hydrolase</keyword>
<keyword evidence="8" id="KW-1185">Reference proteome</keyword>
<name>A0ABT3GRF4_9BACT</name>
<evidence type="ECO:0000256" key="1">
    <source>
        <dbReference type="ARBA" id="ARBA00004370"/>
    </source>
</evidence>
<feature type="region of interest" description="Disordered" evidence="4">
    <location>
        <begin position="612"/>
        <end position="633"/>
    </location>
</feature>
<reference evidence="7 8" key="1">
    <citation type="submission" date="2022-10" db="EMBL/GenBank/DDBJ databases">
        <title>Luteolibacter arcticus strain CCTCC AB 2014275, whole genome shotgun sequencing project.</title>
        <authorList>
            <person name="Zhao G."/>
            <person name="Shen L."/>
        </authorList>
    </citation>
    <scope>NUCLEOTIDE SEQUENCE [LARGE SCALE GENOMIC DNA]</scope>
    <source>
        <strain evidence="7 8">CCTCC AB 2014275</strain>
    </source>
</reference>
<proteinExistence type="predicted"/>
<dbReference type="Pfam" id="PF00905">
    <property type="entry name" value="Transpeptidase"/>
    <property type="match status" value="1"/>
</dbReference>
<dbReference type="InterPro" id="IPR001460">
    <property type="entry name" value="PCN-bd_Tpept"/>
</dbReference>
<dbReference type="InterPro" id="IPR005311">
    <property type="entry name" value="PBP_dimer"/>
</dbReference>
<evidence type="ECO:0000256" key="2">
    <source>
        <dbReference type="ARBA" id="ARBA00022645"/>
    </source>
</evidence>
<dbReference type="SUPFAM" id="SSF56519">
    <property type="entry name" value="Penicillin binding protein dimerisation domain"/>
    <property type="match status" value="1"/>
</dbReference>
<dbReference type="Gene3D" id="3.90.1310.10">
    <property type="entry name" value="Penicillin-binding protein 2a (Domain 2)"/>
    <property type="match status" value="2"/>
</dbReference>
<dbReference type="Gene3D" id="3.40.710.10">
    <property type="entry name" value="DD-peptidase/beta-lactamase superfamily"/>
    <property type="match status" value="1"/>
</dbReference>
<gene>
    <name evidence="7" type="ORF">OKA05_26370</name>
</gene>
<evidence type="ECO:0000256" key="4">
    <source>
        <dbReference type="SAM" id="MobiDB-lite"/>
    </source>
</evidence>
<dbReference type="SUPFAM" id="SSF56601">
    <property type="entry name" value="beta-lactamase/transpeptidase-like"/>
    <property type="match status" value="1"/>
</dbReference>
<evidence type="ECO:0000259" key="5">
    <source>
        <dbReference type="Pfam" id="PF00905"/>
    </source>
</evidence>
<evidence type="ECO:0000256" key="3">
    <source>
        <dbReference type="ARBA" id="ARBA00023136"/>
    </source>
</evidence>
<feature type="domain" description="Penicillin-binding protein transpeptidase" evidence="5">
    <location>
        <begin position="298"/>
        <end position="603"/>
    </location>
</feature>
<comment type="subcellular location">
    <subcellularLocation>
        <location evidence="1">Membrane</location>
    </subcellularLocation>
</comment>
<feature type="domain" description="Penicillin-binding protein dimerisation" evidence="6">
    <location>
        <begin position="124"/>
        <end position="254"/>
    </location>
</feature>
<keyword evidence="3" id="KW-0472">Membrane</keyword>
<dbReference type="Pfam" id="PF03717">
    <property type="entry name" value="PBP_dimer"/>
    <property type="match status" value="1"/>
</dbReference>
<dbReference type="InterPro" id="IPR012338">
    <property type="entry name" value="Beta-lactam/transpept-like"/>
</dbReference>
<dbReference type="RefSeq" id="WP_264490220.1">
    <property type="nucleotide sequence ID" value="NZ_JAPDDT010000021.1"/>
</dbReference>
<sequence>MTGLSLLSVRLIQIQVWDRKHYANKARQTFERREVLAGLRGTIVDRNEEVLAKSMPVASVFVDLQHLTDPLLISYPLAYERASVEPGWEQLSPQDRKSRILAERGVILKEAEDMPAGTLVEKGIAQAVSLLARPLGMKREDMRAEIKKAIARKSMEFCLIKDRPADDIERVREIIAKHWLEGFFLRESFKRWYTSPDLATHVIGYTGEIEEADAKGGKIFRQIGKFGIEAALEEYLAGCDGWQEHRRAPNGARIPGDSSSLKPPRAGLNVELTLDMGIQAIVEEELDAGLAEWESQRGCIIVMDPKTGEILGMASRPHFNLNQLKDLDKGAANFALQAIYEPGSTIKIVPSSAALNERLVTPQTSIFCHNGLYQMGKVKVPDHHPYGYLSVEGVLQKSSNIGAYKLGLQLGTTRYYSYMEKFGFGQKSGILLSGESRGMVRNSGNAVDFSRATYGYSLAVTPLQVASAYCAVASDGKLRKPHIVKSVIANDGTVVERYEPEVVNEVIRPEVARAMRGALEKVVDIKGTALLAKVPGYSAAGKTGTALRIKDGRYQPGHYTVSFAGMLPAKDPAFVCVVVIDDPLTTKVSRYGGTIAAPIFSKVGARLAAHMNLTPDQPVEEKDKDKLAGTQEP</sequence>
<evidence type="ECO:0000313" key="7">
    <source>
        <dbReference type="EMBL" id="MCW1926112.1"/>
    </source>
</evidence>
<protein>
    <submittedName>
        <fullName evidence="7">Penicillin-binding protein 2</fullName>
    </submittedName>
</protein>
<keyword evidence="2" id="KW-0645">Protease</keyword>
<dbReference type="PANTHER" id="PTHR30627:SF1">
    <property type="entry name" value="PEPTIDOGLYCAN D,D-TRANSPEPTIDASE FTSI"/>
    <property type="match status" value="1"/>
</dbReference>
<evidence type="ECO:0000313" key="8">
    <source>
        <dbReference type="Proteomes" id="UP001320876"/>
    </source>
</evidence>
<accession>A0ABT3GRF4</accession>
<dbReference type="EMBL" id="JAPDDT010000021">
    <property type="protein sequence ID" value="MCW1926112.1"/>
    <property type="molecule type" value="Genomic_DNA"/>
</dbReference>